<evidence type="ECO:0000313" key="25">
    <source>
        <dbReference type="Proteomes" id="UP000254771"/>
    </source>
</evidence>
<keyword evidence="12" id="KW-0902">Two-component regulatory system</keyword>
<feature type="domain" description="PAS" evidence="21">
    <location>
        <begin position="13"/>
        <end position="54"/>
    </location>
</feature>
<evidence type="ECO:0000256" key="10">
    <source>
        <dbReference type="ARBA" id="ARBA00022840"/>
    </source>
</evidence>
<keyword evidence="10" id="KW-0067">ATP-binding</keyword>
<dbReference type="SUPFAM" id="SSF47384">
    <property type="entry name" value="Homodimeric domain of signal transducing histidine kinase"/>
    <property type="match status" value="1"/>
</dbReference>
<evidence type="ECO:0000256" key="17">
    <source>
        <dbReference type="PROSITE-ProRule" id="PRU00169"/>
    </source>
</evidence>
<evidence type="ECO:0000256" key="18">
    <source>
        <dbReference type="SAM" id="Coils"/>
    </source>
</evidence>
<evidence type="ECO:0000256" key="5">
    <source>
        <dbReference type="ARBA" id="ARBA00022553"/>
    </source>
</evidence>
<proteinExistence type="predicted"/>
<dbReference type="GO" id="GO:0000155">
    <property type="term" value="F:phosphorelay sensor kinase activity"/>
    <property type="evidence" value="ECO:0007669"/>
    <property type="project" value="InterPro"/>
</dbReference>
<dbReference type="PROSITE" id="PS50109">
    <property type="entry name" value="HIS_KIN"/>
    <property type="match status" value="1"/>
</dbReference>
<dbReference type="SUPFAM" id="SSF55785">
    <property type="entry name" value="PYP-like sensor domain (PAS domain)"/>
    <property type="match status" value="1"/>
</dbReference>
<sequence>MMDITERLHAEEDQKRLTEIIQNSTDFIAVFTLEGNILFMNAAGRQIMGYGNTESLEDKSLAGMFPASEIDRVLNEGVPTAFMSRTWTGETSLISTDGEVITVSQLIILHDESKSGTQYFSMVMRDISDRKRAEEELIKAKNIAEDAAIAKSEFLAMMSHEIRTPMNGVLGMTELLKDTALDNEQQEFLGIIHQSGNSLLKIINDILDYSKAEAGKIEFELISFDLERAIHDVVRLLSTTASNKGIELIIDYPIDIPRQVTGDAGRIRQIITNLTGNAIKFTSSGHVAISVRFIQTDAEHEHFHITIEDTGIGISENQQRKLFKSFTQADSSTTRKYGGTGLGLSICKQLVELMGGSIGLESTPGKGSTFWFDLSLPASQPPAILPHADLHGTRALVVDENRLNLRVYHDQIIRYGINIDTASSREEALNLIDKSLDNNQHYQIILLDSNFEKTGKESLAADISGLDEYLKTPLVLLTSSGTRGDAKFFENQGFAAYLVKPAHSNLLKETLESVLALSLDKSNSSIITRHNIEESHPNTVSKEVQFNAKVLLVEDVIANQKVASIVMRKFGLEVDIADNGLTALERTSETNYDLVFMDCQMPKLDGYETTIELRKREKNANHRLPIIALTANQIETEKQRCIASGMDDFLGKPFEWAELVAILDKWLNKPSSQPSDILGSHPPALVDLSPRTIIDEGRLSSMKELMGDDYIELFPAFFDSFSSLRAILPSALENKNHAEVRRITHSLKSASNNVGAVRLAKIAQDMEQDAAEEKLTKTQDRLPQLDAEAQKVKDRLNEIISAY</sequence>
<dbReference type="PROSITE" id="PS50113">
    <property type="entry name" value="PAC"/>
    <property type="match status" value="1"/>
</dbReference>
<evidence type="ECO:0000259" key="20">
    <source>
        <dbReference type="PROSITE" id="PS50110"/>
    </source>
</evidence>
<comment type="subcellular location">
    <subcellularLocation>
        <location evidence="2">Cell membrane</location>
        <topology evidence="2">Multi-pass membrane protein</topology>
    </subcellularLocation>
</comment>
<dbReference type="FunFam" id="1.10.287.130:FF:000002">
    <property type="entry name" value="Two-component osmosensing histidine kinase"/>
    <property type="match status" value="1"/>
</dbReference>
<dbReference type="SMART" id="SM00073">
    <property type="entry name" value="HPT"/>
    <property type="match status" value="1"/>
</dbReference>
<dbReference type="PRINTS" id="PR00344">
    <property type="entry name" value="BCTRLSENSOR"/>
</dbReference>
<evidence type="ECO:0000256" key="12">
    <source>
        <dbReference type="ARBA" id="ARBA00023012"/>
    </source>
</evidence>
<dbReference type="Pfam" id="PF02518">
    <property type="entry name" value="HATPase_c"/>
    <property type="match status" value="1"/>
</dbReference>
<dbReference type="InterPro" id="IPR003661">
    <property type="entry name" value="HisK_dim/P_dom"/>
</dbReference>
<dbReference type="Pfam" id="PF08448">
    <property type="entry name" value="PAS_4"/>
    <property type="match status" value="1"/>
</dbReference>
<dbReference type="Pfam" id="PF01627">
    <property type="entry name" value="Hpt"/>
    <property type="match status" value="1"/>
</dbReference>
<evidence type="ECO:0000259" key="22">
    <source>
        <dbReference type="PROSITE" id="PS50113"/>
    </source>
</evidence>
<feature type="domain" description="HPt" evidence="23">
    <location>
        <begin position="706"/>
        <end position="803"/>
    </location>
</feature>
<dbReference type="CDD" id="cd00082">
    <property type="entry name" value="HisKA"/>
    <property type="match status" value="1"/>
</dbReference>
<dbReference type="InterPro" id="IPR005467">
    <property type="entry name" value="His_kinase_dom"/>
</dbReference>
<keyword evidence="7" id="KW-0812">Transmembrane</keyword>
<dbReference type="CDD" id="cd16922">
    <property type="entry name" value="HATPase_EvgS-ArcB-TorS-like"/>
    <property type="match status" value="1"/>
</dbReference>
<evidence type="ECO:0000313" key="24">
    <source>
        <dbReference type="EMBL" id="RDH87252.1"/>
    </source>
</evidence>
<evidence type="ECO:0000256" key="6">
    <source>
        <dbReference type="ARBA" id="ARBA00022679"/>
    </source>
</evidence>
<evidence type="ECO:0000259" key="23">
    <source>
        <dbReference type="PROSITE" id="PS50894"/>
    </source>
</evidence>
<protein>
    <recommendedName>
        <fullName evidence="15">Sensory/regulatory protein RpfC</fullName>
        <ecNumber evidence="3">2.7.13.3</ecNumber>
    </recommendedName>
</protein>
<dbReference type="NCBIfam" id="TIGR00229">
    <property type="entry name" value="sensory_box"/>
    <property type="match status" value="1"/>
</dbReference>
<evidence type="ECO:0000256" key="7">
    <source>
        <dbReference type="ARBA" id="ARBA00022692"/>
    </source>
</evidence>
<dbReference type="SUPFAM" id="SSF47226">
    <property type="entry name" value="Histidine-containing phosphotransfer domain, HPT domain"/>
    <property type="match status" value="1"/>
</dbReference>
<dbReference type="PROSITE" id="PS50112">
    <property type="entry name" value="PAS"/>
    <property type="match status" value="1"/>
</dbReference>
<keyword evidence="13" id="KW-0472">Membrane</keyword>
<feature type="modified residue" description="Phosphohistidine" evidence="16">
    <location>
        <position position="745"/>
    </location>
</feature>
<feature type="coiled-coil region" evidence="18">
    <location>
        <begin position="768"/>
        <end position="795"/>
    </location>
</feature>
<evidence type="ECO:0000256" key="8">
    <source>
        <dbReference type="ARBA" id="ARBA00022741"/>
    </source>
</evidence>
<feature type="modified residue" description="4-aspartylphosphate" evidence="17">
    <location>
        <position position="448"/>
    </location>
</feature>
<dbReference type="Proteomes" id="UP000254771">
    <property type="component" value="Unassembled WGS sequence"/>
</dbReference>
<dbReference type="SMART" id="SM00091">
    <property type="entry name" value="PAS"/>
    <property type="match status" value="1"/>
</dbReference>
<dbReference type="GO" id="GO:0005886">
    <property type="term" value="C:plasma membrane"/>
    <property type="evidence" value="ECO:0007669"/>
    <property type="project" value="UniProtKB-SubCell"/>
</dbReference>
<dbReference type="InterPro" id="IPR013656">
    <property type="entry name" value="PAS_4"/>
</dbReference>
<keyword evidence="4" id="KW-1003">Cell membrane</keyword>
<keyword evidence="6" id="KW-0808">Transferase</keyword>
<evidence type="ECO:0000256" key="13">
    <source>
        <dbReference type="ARBA" id="ARBA00023136"/>
    </source>
</evidence>
<dbReference type="AlphaFoldDB" id="A0A370DSC4"/>
<dbReference type="PROSITE" id="PS50894">
    <property type="entry name" value="HPT"/>
    <property type="match status" value="1"/>
</dbReference>
<comment type="subunit">
    <text evidence="14">At low DSF concentrations, interacts with RpfF.</text>
</comment>
<dbReference type="InterPro" id="IPR036641">
    <property type="entry name" value="HPT_dom_sf"/>
</dbReference>
<dbReference type="PROSITE" id="PS50110">
    <property type="entry name" value="RESPONSE_REGULATORY"/>
    <property type="match status" value="2"/>
</dbReference>
<keyword evidence="18" id="KW-0175">Coiled coil</keyword>
<evidence type="ECO:0000256" key="15">
    <source>
        <dbReference type="ARBA" id="ARBA00068150"/>
    </source>
</evidence>
<dbReference type="InterPro" id="IPR036890">
    <property type="entry name" value="HATPase_C_sf"/>
</dbReference>
<feature type="domain" description="Response regulatory" evidence="20">
    <location>
        <begin position="394"/>
        <end position="515"/>
    </location>
</feature>
<dbReference type="InterPro" id="IPR036097">
    <property type="entry name" value="HisK_dim/P_sf"/>
</dbReference>
<dbReference type="Gene3D" id="3.30.565.10">
    <property type="entry name" value="Histidine kinase-like ATPase, C-terminal domain"/>
    <property type="match status" value="1"/>
</dbReference>
<dbReference type="InterPro" id="IPR004358">
    <property type="entry name" value="Sig_transdc_His_kin-like_C"/>
</dbReference>
<dbReference type="PANTHER" id="PTHR45339">
    <property type="entry name" value="HYBRID SIGNAL TRANSDUCTION HISTIDINE KINASE J"/>
    <property type="match status" value="1"/>
</dbReference>
<evidence type="ECO:0000256" key="9">
    <source>
        <dbReference type="ARBA" id="ARBA00022777"/>
    </source>
</evidence>
<evidence type="ECO:0000256" key="4">
    <source>
        <dbReference type="ARBA" id="ARBA00022475"/>
    </source>
</evidence>
<comment type="caution">
    <text evidence="24">The sequence shown here is derived from an EMBL/GenBank/DDBJ whole genome shotgun (WGS) entry which is preliminary data.</text>
</comment>
<dbReference type="Gene3D" id="1.20.120.160">
    <property type="entry name" value="HPT domain"/>
    <property type="match status" value="1"/>
</dbReference>
<dbReference type="InterPro" id="IPR011006">
    <property type="entry name" value="CheY-like_superfamily"/>
</dbReference>
<keyword evidence="25" id="KW-1185">Reference proteome</keyword>
<dbReference type="FunFam" id="3.30.565.10:FF:000010">
    <property type="entry name" value="Sensor histidine kinase RcsC"/>
    <property type="match status" value="1"/>
</dbReference>
<keyword evidence="5 17" id="KW-0597">Phosphoprotein</keyword>
<dbReference type="PANTHER" id="PTHR45339:SF1">
    <property type="entry name" value="HYBRID SIGNAL TRANSDUCTION HISTIDINE KINASE J"/>
    <property type="match status" value="1"/>
</dbReference>
<evidence type="ECO:0000256" key="14">
    <source>
        <dbReference type="ARBA" id="ARBA00064003"/>
    </source>
</evidence>
<dbReference type="Pfam" id="PF00512">
    <property type="entry name" value="HisKA"/>
    <property type="match status" value="1"/>
</dbReference>
<dbReference type="InterPro" id="IPR001789">
    <property type="entry name" value="Sig_transdc_resp-reg_receiver"/>
</dbReference>
<gene>
    <name evidence="24" type="ORF">DIZ78_05490</name>
</gene>
<keyword evidence="9" id="KW-0418">Kinase</keyword>
<dbReference type="EMBL" id="QFXE01000006">
    <property type="protein sequence ID" value="RDH87252.1"/>
    <property type="molecule type" value="Genomic_DNA"/>
</dbReference>
<evidence type="ECO:0000259" key="21">
    <source>
        <dbReference type="PROSITE" id="PS50112"/>
    </source>
</evidence>
<dbReference type="SUPFAM" id="SSF55874">
    <property type="entry name" value="ATPase domain of HSP90 chaperone/DNA topoisomerase II/histidine kinase"/>
    <property type="match status" value="1"/>
</dbReference>
<evidence type="ECO:0000256" key="3">
    <source>
        <dbReference type="ARBA" id="ARBA00012438"/>
    </source>
</evidence>
<keyword evidence="11" id="KW-1133">Transmembrane helix</keyword>
<organism evidence="24 25">
    <name type="scientific">endosymbiont of Escarpia spicata</name>
    <dbReference type="NCBI Taxonomy" id="2200908"/>
    <lineage>
        <taxon>Bacteria</taxon>
        <taxon>Pseudomonadati</taxon>
        <taxon>Pseudomonadota</taxon>
        <taxon>Gammaproteobacteria</taxon>
        <taxon>sulfur-oxidizing symbionts</taxon>
    </lineage>
</organism>
<dbReference type="EC" id="2.7.13.3" evidence="3"/>
<dbReference type="GO" id="GO:0005524">
    <property type="term" value="F:ATP binding"/>
    <property type="evidence" value="ECO:0007669"/>
    <property type="project" value="UniProtKB-KW"/>
</dbReference>
<dbReference type="InterPro" id="IPR003594">
    <property type="entry name" value="HATPase_dom"/>
</dbReference>
<dbReference type="SMART" id="SM00388">
    <property type="entry name" value="HisKA"/>
    <property type="match status" value="1"/>
</dbReference>
<evidence type="ECO:0000256" key="11">
    <source>
        <dbReference type="ARBA" id="ARBA00022989"/>
    </source>
</evidence>
<evidence type="ECO:0000256" key="1">
    <source>
        <dbReference type="ARBA" id="ARBA00000085"/>
    </source>
</evidence>
<evidence type="ECO:0000256" key="16">
    <source>
        <dbReference type="PROSITE-ProRule" id="PRU00110"/>
    </source>
</evidence>
<dbReference type="InterPro" id="IPR000014">
    <property type="entry name" value="PAS"/>
</dbReference>
<evidence type="ECO:0000259" key="19">
    <source>
        <dbReference type="PROSITE" id="PS50109"/>
    </source>
</evidence>
<dbReference type="Gene3D" id="1.10.287.130">
    <property type="match status" value="1"/>
</dbReference>
<dbReference type="Gene3D" id="3.30.450.20">
    <property type="entry name" value="PAS domain"/>
    <property type="match status" value="1"/>
</dbReference>
<reference evidence="24 25" key="1">
    <citation type="journal article" date="2018" name="ISME J.">
        <title>Endosymbiont genomes yield clues of tubeworm success.</title>
        <authorList>
            <person name="Li Y."/>
            <person name="Liles M.R."/>
            <person name="Halanych K.M."/>
        </authorList>
    </citation>
    <scope>NUCLEOTIDE SEQUENCE [LARGE SCALE GENOMIC DNA]</scope>
    <source>
        <strain evidence="24">A1462</strain>
    </source>
</reference>
<keyword evidence="8" id="KW-0547">Nucleotide-binding</keyword>
<dbReference type="Gene3D" id="3.40.50.2300">
    <property type="match status" value="2"/>
</dbReference>
<dbReference type="Pfam" id="PF00072">
    <property type="entry name" value="Response_reg"/>
    <property type="match status" value="2"/>
</dbReference>
<evidence type="ECO:0000256" key="2">
    <source>
        <dbReference type="ARBA" id="ARBA00004651"/>
    </source>
</evidence>
<accession>A0A370DSC4</accession>
<feature type="domain" description="PAC" evidence="22">
    <location>
        <begin position="87"/>
        <end position="139"/>
    </location>
</feature>
<dbReference type="InterPro" id="IPR000700">
    <property type="entry name" value="PAS-assoc_C"/>
</dbReference>
<dbReference type="CDD" id="cd00130">
    <property type="entry name" value="PAS"/>
    <property type="match status" value="1"/>
</dbReference>
<dbReference type="CDD" id="cd17546">
    <property type="entry name" value="REC_hyHK_CKI1_RcsC-like"/>
    <property type="match status" value="1"/>
</dbReference>
<dbReference type="InterPro" id="IPR035965">
    <property type="entry name" value="PAS-like_dom_sf"/>
</dbReference>
<feature type="domain" description="Response regulatory" evidence="20">
    <location>
        <begin position="549"/>
        <end position="667"/>
    </location>
</feature>
<comment type="catalytic activity">
    <reaction evidence="1">
        <text>ATP + protein L-histidine = ADP + protein N-phospho-L-histidine.</text>
        <dbReference type="EC" id="2.7.13.3"/>
    </reaction>
</comment>
<dbReference type="CDD" id="cd00088">
    <property type="entry name" value="HPT"/>
    <property type="match status" value="1"/>
</dbReference>
<feature type="modified residue" description="4-aspartylphosphate" evidence="17">
    <location>
        <position position="598"/>
    </location>
</feature>
<dbReference type="SMART" id="SM00448">
    <property type="entry name" value="REC"/>
    <property type="match status" value="2"/>
</dbReference>
<dbReference type="InterPro" id="IPR008207">
    <property type="entry name" value="Sig_transdc_His_kin_Hpt_dom"/>
</dbReference>
<dbReference type="CDD" id="cd00156">
    <property type="entry name" value="REC"/>
    <property type="match status" value="1"/>
</dbReference>
<feature type="domain" description="Histidine kinase" evidence="19">
    <location>
        <begin position="157"/>
        <end position="378"/>
    </location>
</feature>
<name>A0A370DSC4_9GAMM</name>
<dbReference type="SUPFAM" id="SSF52172">
    <property type="entry name" value="CheY-like"/>
    <property type="match status" value="2"/>
</dbReference>
<dbReference type="SMART" id="SM00387">
    <property type="entry name" value="HATPase_c"/>
    <property type="match status" value="1"/>
</dbReference>